<evidence type="ECO:0000256" key="6">
    <source>
        <dbReference type="ARBA" id="ARBA00022842"/>
    </source>
</evidence>
<dbReference type="InterPro" id="IPR002716">
    <property type="entry name" value="PIN_dom"/>
</dbReference>
<dbReference type="GO" id="GO:0004518">
    <property type="term" value="F:nuclease activity"/>
    <property type="evidence" value="ECO:0007669"/>
    <property type="project" value="UniProtKB-KW"/>
</dbReference>
<evidence type="ECO:0000313" key="10">
    <source>
        <dbReference type="Proteomes" id="UP000093925"/>
    </source>
</evidence>
<evidence type="ECO:0000259" key="8">
    <source>
        <dbReference type="Pfam" id="PF01850"/>
    </source>
</evidence>
<comment type="caution">
    <text evidence="9">The sequence shown here is derived from an EMBL/GenBank/DDBJ whole genome shotgun (WGS) entry which is preliminary data.</text>
</comment>
<dbReference type="PANTHER" id="PTHR33653">
    <property type="entry name" value="RIBONUCLEASE VAPC2"/>
    <property type="match status" value="1"/>
</dbReference>
<proteinExistence type="inferred from homology"/>
<evidence type="ECO:0000256" key="7">
    <source>
        <dbReference type="ARBA" id="ARBA00038093"/>
    </source>
</evidence>
<protein>
    <recommendedName>
        <fullName evidence="8">PIN domain-containing protein</fullName>
    </recommendedName>
</protein>
<comment type="cofactor">
    <cofactor evidence="1">
        <name>Mg(2+)</name>
        <dbReference type="ChEBI" id="CHEBI:18420"/>
    </cofactor>
</comment>
<dbReference type="Gene3D" id="3.40.50.1010">
    <property type="entry name" value="5'-nuclease"/>
    <property type="match status" value="1"/>
</dbReference>
<gene>
    <name evidence="9" type="ORF">A5640_06020</name>
</gene>
<organism evidence="9 10">
    <name type="scientific">Mycobacterium asiaticum</name>
    <dbReference type="NCBI Taxonomy" id="1790"/>
    <lineage>
        <taxon>Bacteria</taxon>
        <taxon>Bacillati</taxon>
        <taxon>Actinomycetota</taxon>
        <taxon>Actinomycetes</taxon>
        <taxon>Mycobacteriales</taxon>
        <taxon>Mycobacteriaceae</taxon>
        <taxon>Mycobacterium</taxon>
    </lineage>
</organism>
<dbReference type="GO" id="GO:0046872">
    <property type="term" value="F:metal ion binding"/>
    <property type="evidence" value="ECO:0007669"/>
    <property type="project" value="UniProtKB-KW"/>
</dbReference>
<accession>A0A1A3KV09</accession>
<dbReference type="Pfam" id="PF01850">
    <property type="entry name" value="PIN"/>
    <property type="match status" value="1"/>
</dbReference>
<sequence>MATPGLRRAILDTSILVAPDADLSGLLCQISSVSYAELHFGVHGAPDDSARMSRQHRLTMIQSVYGHGISFTDETAHYYGLLCGRLRAQGRSPRGRAMDLMIAATALAVGAALVTRNTNDVDRLGVELLQR</sequence>
<evidence type="ECO:0000313" key="9">
    <source>
        <dbReference type="EMBL" id="OBJ87766.1"/>
    </source>
</evidence>
<dbReference type="InterPro" id="IPR050556">
    <property type="entry name" value="Type_II_TA_system_RNase"/>
</dbReference>
<evidence type="ECO:0000256" key="5">
    <source>
        <dbReference type="ARBA" id="ARBA00022801"/>
    </source>
</evidence>
<keyword evidence="4" id="KW-0479">Metal-binding</keyword>
<dbReference type="SUPFAM" id="SSF88723">
    <property type="entry name" value="PIN domain-like"/>
    <property type="match status" value="1"/>
</dbReference>
<dbReference type="Proteomes" id="UP000093925">
    <property type="component" value="Unassembled WGS sequence"/>
</dbReference>
<dbReference type="AlphaFoldDB" id="A0A1A3KV09"/>
<name>A0A1A3KV09_MYCAS</name>
<keyword evidence="5" id="KW-0378">Hydrolase</keyword>
<evidence type="ECO:0000256" key="3">
    <source>
        <dbReference type="ARBA" id="ARBA00022722"/>
    </source>
</evidence>
<reference evidence="9 10" key="1">
    <citation type="submission" date="2016-06" db="EMBL/GenBank/DDBJ databases">
        <authorList>
            <person name="Kjaerup R.B."/>
            <person name="Dalgaard T.S."/>
            <person name="Juul-Madsen H.R."/>
        </authorList>
    </citation>
    <scope>NUCLEOTIDE SEQUENCE [LARGE SCALE GENOMIC DNA]</scope>
    <source>
        <strain evidence="9 10">1276495.2</strain>
    </source>
</reference>
<keyword evidence="2" id="KW-1277">Toxin-antitoxin system</keyword>
<evidence type="ECO:0000256" key="1">
    <source>
        <dbReference type="ARBA" id="ARBA00001946"/>
    </source>
</evidence>
<evidence type="ECO:0000256" key="2">
    <source>
        <dbReference type="ARBA" id="ARBA00022649"/>
    </source>
</evidence>
<keyword evidence="6" id="KW-0460">Magnesium</keyword>
<keyword evidence="3" id="KW-0540">Nuclease</keyword>
<evidence type="ECO:0000256" key="4">
    <source>
        <dbReference type="ARBA" id="ARBA00022723"/>
    </source>
</evidence>
<dbReference type="InterPro" id="IPR029060">
    <property type="entry name" value="PIN-like_dom_sf"/>
</dbReference>
<dbReference type="PANTHER" id="PTHR33653:SF1">
    <property type="entry name" value="RIBONUCLEASE VAPC2"/>
    <property type="match status" value="1"/>
</dbReference>
<dbReference type="GO" id="GO:0016787">
    <property type="term" value="F:hydrolase activity"/>
    <property type="evidence" value="ECO:0007669"/>
    <property type="project" value="UniProtKB-KW"/>
</dbReference>
<dbReference type="EMBL" id="LZLM01000040">
    <property type="protein sequence ID" value="OBJ87766.1"/>
    <property type="molecule type" value="Genomic_DNA"/>
</dbReference>
<feature type="domain" description="PIN" evidence="8">
    <location>
        <begin position="30"/>
        <end position="119"/>
    </location>
</feature>
<comment type="similarity">
    <text evidence="7">Belongs to the PINc/VapC protein family.</text>
</comment>